<protein>
    <submittedName>
        <fullName evidence="2">Uncharacterized protein</fullName>
    </submittedName>
</protein>
<dbReference type="AlphaFoldDB" id="A0A5C7BV37"/>
<feature type="transmembrane region" description="Helical" evidence="1">
    <location>
        <begin position="44"/>
        <end position="64"/>
    </location>
</feature>
<comment type="caution">
    <text evidence="2">The sequence shown here is derived from an EMBL/GenBank/DDBJ whole genome shotgun (WGS) entry which is preliminary data.</text>
</comment>
<dbReference type="RefSeq" id="WP_147882479.1">
    <property type="nucleotide sequence ID" value="NZ_VOUQ01000015.1"/>
</dbReference>
<organism evidence="2 3">
    <name type="scientific">Serratia marcescens</name>
    <dbReference type="NCBI Taxonomy" id="615"/>
    <lineage>
        <taxon>Bacteria</taxon>
        <taxon>Pseudomonadati</taxon>
        <taxon>Pseudomonadota</taxon>
        <taxon>Gammaproteobacteria</taxon>
        <taxon>Enterobacterales</taxon>
        <taxon>Yersiniaceae</taxon>
        <taxon>Serratia</taxon>
    </lineage>
</organism>
<accession>A0A5C7BV37</accession>
<sequence>MFSFLMQLPFLSVILWVVLSGEVARVLYFYVRGEFGFGVFLNVIFPAFFLLLFFSFGAFSFLFAKGPVPGTYLTYVMTRSLYLNIKKNAIPEMETYSEKIAFIVDFTQRIVSMDGVYWRTLIIKSHLILPGIRKVMAKTLKECKWVTFTCESRDTPKSEARQLNWFYGRKKNRDQPDNNFKVHKTGSLFVIRRIARRG</sequence>
<evidence type="ECO:0000313" key="2">
    <source>
        <dbReference type="EMBL" id="TXE28341.1"/>
    </source>
</evidence>
<reference evidence="2 3" key="1">
    <citation type="submission" date="2019-07" db="EMBL/GenBank/DDBJ databases">
        <title>Serratia strains were isolated from fresh produce.</title>
        <authorList>
            <person name="Cho G.-S."/>
            <person name="Stein M."/>
            <person name="Lee W."/>
            <person name="Suh S.H."/>
            <person name="Franz C.M.A.P."/>
        </authorList>
    </citation>
    <scope>NUCLEOTIDE SEQUENCE [LARGE SCALE GENOMIC DNA]</scope>
    <source>
        <strain evidence="2 3">S16</strain>
    </source>
</reference>
<proteinExistence type="predicted"/>
<keyword evidence="1" id="KW-0472">Membrane</keyword>
<dbReference type="EMBL" id="VOUQ01000015">
    <property type="protein sequence ID" value="TXE28341.1"/>
    <property type="molecule type" value="Genomic_DNA"/>
</dbReference>
<keyword evidence="1" id="KW-0812">Transmembrane</keyword>
<evidence type="ECO:0000256" key="1">
    <source>
        <dbReference type="SAM" id="Phobius"/>
    </source>
</evidence>
<name>A0A5C7BV37_SERMA</name>
<gene>
    <name evidence="2" type="ORF">FOT62_21490</name>
</gene>
<evidence type="ECO:0000313" key="3">
    <source>
        <dbReference type="Proteomes" id="UP000321126"/>
    </source>
</evidence>
<keyword evidence="1" id="KW-1133">Transmembrane helix</keyword>
<dbReference type="Proteomes" id="UP000321126">
    <property type="component" value="Unassembled WGS sequence"/>
</dbReference>